<evidence type="ECO:0000313" key="5">
    <source>
        <dbReference type="Proteomes" id="UP000005801"/>
    </source>
</evidence>
<dbReference type="PANTHER" id="PTHR15704">
    <property type="entry name" value="SUPERKILLER 3 PROTEIN-RELATED"/>
    <property type="match status" value="1"/>
</dbReference>
<evidence type="ECO:0000256" key="3">
    <source>
        <dbReference type="SAM" id="MobiDB-lite"/>
    </source>
</evidence>
<dbReference type="InterPro" id="IPR011990">
    <property type="entry name" value="TPR-like_helical_dom_sf"/>
</dbReference>
<accession>A6GG82</accession>
<dbReference type="SUPFAM" id="SSF48452">
    <property type="entry name" value="TPR-like"/>
    <property type="match status" value="3"/>
</dbReference>
<sequence>AEVEAPEEAPAEEAAAEEAPAEEVAAEEAPAEDAAAEEAPAEDAPAEAAEEAPAEAAEEAPAEDAPAEEEAPAEAAEEAPAEEPEADEDEDEDASDETYTDEQQALIDKARELEKKGGKRAIDGWRAAHNAMPDKVMPRERLKELYVQNNKWSNVADLYKEQIKRAKSDSKKIALNWQLLGLYQERLRQPGLVVTTLSQLEKLVEAQGDTEELLKVVEAQQAQFEKMKRWPDLISRIRRRAELYEDPAKKTELNLEAGRLFLDKFNNQAEAIKSFEAVLESDEYNAEALEKLKGLYQRRRDWEKMITVQQKELSLIEDPVERQAQLLEVARTAGKKIKKPAIAIQLWGAVVEGDPTNVEALGHLEQMQEREKDWDALSKTLETLCEVTDDEKKKSQYLVKLGLLYADKLDDNPSAIRTWEKLHELDPKNRRAADALKKLYLAEGDMDSLESFYAKQDKWSEFIRVLEREADSTEDSERTTTLTLKIANLYKTQIGKPDRAIRSLEKALGKDENNLTMAEALLELYEEAGDERNISTPLQIKLSHNEDPDERQALLARLADLAERVHSDQTQAFQYWKMSVDEDHTQADSAEHMRRLAEETNLWGELVGSFEQAYDKYGPDVDSLPLRLTVAEVYEKRLADLEKALEVNKQILEIDPEQETALASLERLYLALGREEDLLKVLSTQLELASDDDERRQIQSRIGSIHEQLDHPKEAVTAYTAVLDMGVEVPSALAALDRLYVGLESWAELADILRRELAVVEEHGEESEPGMQLPDRATIRHRLGVVLQEHLDDAPEAVELFREVLEYDPDHADARERLESWLEHEDLKVTVATILRSVYHRREEWPQLVRVLEILAEAEEVTPDRVVLLLKIGEIQAQQLGDSAAAFEAYARGFKEDAEDETAQAALEQLAGLDDRWEAFAELYEGAVAKDLPSELMKQLLHKLAWVYDTQLSQADKAVGCYQRAVDIDPENREALDALEELFQRAEAWAELLEVYRRKVESRTSPSCVRACASRSPTCRRRCSSKTTRRS</sequence>
<dbReference type="EMBL" id="ABCS01000103">
    <property type="protein sequence ID" value="EDM75103.1"/>
    <property type="molecule type" value="Genomic_DNA"/>
</dbReference>
<reference evidence="4 5" key="1">
    <citation type="submission" date="2007-06" db="EMBL/GenBank/DDBJ databases">
        <authorList>
            <person name="Shimkets L."/>
            <person name="Ferriera S."/>
            <person name="Johnson J."/>
            <person name="Kravitz S."/>
            <person name="Beeson K."/>
            <person name="Sutton G."/>
            <person name="Rogers Y.-H."/>
            <person name="Friedman R."/>
            <person name="Frazier M."/>
            <person name="Venter J.C."/>
        </authorList>
    </citation>
    <scope>NUCLEOTIDE SEQUENCE [LARGE SCALE GENOMIC DNA]</scope>
    <source>
        <strain evidence="4 5">SIR-1</strain>
    </source>
</reference>
<dbReference type="Pfam" id="PF13181">
    <property type="entry name" value="TPR_8"/>
    <property type="match status" value="1"/>
</dbReference>
<keyword evidence="1" id="KW-0677">Repeat</keyword>
<keyword evidence="5" id="KW-1185">Reference proteome</keyword>
<evidence type="ECO:0000256" key="1">
    <source>
        <dbReference type="ARBA" id="ARBA00022737"/>
    </source>
</evidence>
<name>A6GG82_9BACT</name>
<dbReference type="GO" id="GO:0006401">
    <property type="term" value="P:RNA catabolic process"/>
    <property type="evidence" value="ECO:0007669"/>
    <property type="project" value="InterPro"/>
</dbReference>
<evidence type="ECO:0000256" key="2">
    <source>
        <dbReference type="ARBA" id="ARBA00022803"/>
    </source>
</evidence>
<organism evidence="4 5">
    <name type="scientific">Plesiocystis pacifica SIR-1</name>
    <dbReference type="NCBI Taxonomy" id="391625"/>
    <lineage>
        <taxon>Bacteria</taxon>
        <taxon>Pseudomonadati</taxon>
        <taxon>Myxococcota</taxon>
        <taxon>Polyangia</taxon>
        <taxon>Nannocystales</taxon>
        <taxon>Nannocystaceae</taxon>
        <taxon>Plesiocystis</taxon>
    </lineage>
</organism>
<gene>
    <name evidence="4" type="ORF">PPSIR1_33998</name>
</gene>
<feature type="region of interest" description="Disordered" evidence="3">
    <location>
        <begin position="1"/>
        <end position="102"/>
    </location>
</feature>
<dbReference type="SUPFAM" id="SSF81901">
    <property type="entry name" value="HCP-like"/>
    <property type="match status" value="1"/>
</dbReference>
<feature type="compositionally biased region" description="Acidic residues" evidence="3">
    <location>
        <begin position="1"/>
        <end position="100"/>
    </location>
</feature>
<dbReference type="AlphaFoldDB" id="A6GG82"/>
<dbReference type="RefSeq" id="WP_006975722.1">
    <property type="nucleotide sequence ID" value="NZ_ABCS01000103.1"/>
</dbReference>
<dbReference type="PANTHER" id="PTHR15704:SF7">
    <property type="entry name" value="SUPERKILLER COMPLEX PROTEIN 3"/>
    <property type="match status" value="1"/>
</dbReference>
<comment type="caution">
    <text evidence="4">The sequence shown here is derived from an EMBL/GenBank/DDBJ whole genome shotgun (WGS) entry which is preliminary data.</text>
</comment>
<proteinExistence type="predicted"/>
<protein>
    <submittedName>
        <fullName evidence="4">Tetratricopeptide repeat protein</fullName>
    </submittedName>
</protein>
<dbReference type="Proteomes" id="UP000005801">
    <property type="component" value="Unassembled WGS sequence"/>
</dbReference>
<dbReference type="InterPro" id="IPR019734">
    <property type="entry name" value="TPR_rpt"/>
</dbReference>
<keyword evidence="2" id="KW-0802">TPR repeat</keyword>
<evidence type="ECO:0000313" key="4">
    <source>
        <dbReference type="EMBL" id="EDM75103.1"/>
    </source>
</evidence>
<dbReference type="STRING" id="391625.PPSIR1_33998"/>
<feature type="non-terminal residue" evidence="4">
    <location>
        <position position="1"/>
    </location>
</feature>
<dbReference type="GO" id="GO:0055087">
    <property type="term" value="C:Ski complex"/>
    <property type="evidence" value="ECO:0007669"/>
    <property type="project" value="InterPro"/>
</dbReference>
<dbReference type="eggNOG" id="COG0457">
    <property type="taxonomic scope" value="Bacteria"/>
</dbReference>
<dbReference type="InterPro" id="IPR039226">
    <property type="entry name" value="Ski3/TTC37"/>
</dbReference>
<dbReference type="Gene3D" id="1.25.40.10">
    <property type="entry name" value="Tetratricopeptide repeat domain"/>
    <property type="match status" value="6"/>
</dbReference>
<dbReference type="SMART" id="SM00028">
    <property type="entry name" value="TPR"/>
    <property type="match status" value="5"/>
</dbReference>